<dbReference type="EMBL" id="BSNN01000002">
    <property type="protein sequence ID" value="GLQ34590.1"/>
    <property type="molecule type" value="Genomic_DNA"/>
</dbReference>
<feature type="domain" description="GGDEF" evidence="3">
    <location>
        <begin position="245"/>
        <end position="378"/>
    </location>
</feature>
<dbReference type="SMART" id="SM00052">
    <property type="entry name" value="EAL"/>
    <property type="match status" value="1"/>
</dbReference>
<feature type="transmembrane region" description="Helical" evidence="1">
    <location>
        <begin position="81"/>
        <end position="106"/>
    </location>
</feature>
<dbReference type="InterPro" id="IPR000160">
    <property type="entry name" value="GGDEF_dom"/>
</dbReference>
<dbReference type="RefSeq" id="WP_284376461.1">
    <property type="nucleotide sequence ID" value="NZ_BSNN01000002.1"/>
</dbReference>
<feature type="transmembrane region" description="Helical" evidence="1">
    <location>
        <begin position="112"/>
        <end position="130"/>
    </location>
</feature>
<protein>
    <recommendedName>
        <fullName evidence="6">Diguanylate cyclase/phosphodiesterase</fullName>
    </recommendedName>
</protein>
<dbReference type="Gene3D" id="3.20.20.450">
    <property type="entry name" value="EAL domain"/>
    <property type="match status" value="1"/>
</dbReference>
<feature type="transmembrane region" description="Helical" evidence="1">
    <location>
        <begin position="35"/>
        <end position="60"/>
    </location>
</feature>
<keyword evidence="1" id="KW-0472">Membrane</keyword>
<dbReference type="Gene3D" id="3.30.70.270">
    <property type="match status" value="1"/>
</dbReference>
<dbReference type="InterPro" id="IPR035919">
    <property type="entry name" value="EAL_sf"/>
</dbReference>
<dbReference type="PANTHER" id="PTHR33121:SF70">
    <property type="entry name" value="SIGNALING PROTEIN YKOW"/>
    <property type="match status" value="1"/>
</dbReference>
<dbReference type="InterPro" id="IPR050706">
    <property type="entry name" value="Cyclic-di-GMP_PDE-like"/>
</dbReference>
<dbReference type="PANTHER" id="PTHR33121">
    <property type="entry name" value="CYCLIC DI-GMP PHOSPHODIESTERASE PDEF"/>
    <property type="match status" value="1"/>
</dbReference>
<dbReference type="Pfam" id="PF00563">
    <property type="entry name" value="EAL"/>
    <property type="match status" value="1"/>
</dbReference>
<feature type="transmembrane region" description="Helical" evidence="1">
    <location>
        <begin position="7"/>
        <end position="23"/>
    </location>
</feature>
<dbReference type="Pfam" id="PF00990">
    <property type="entry name" value="GGDEF"/>
    <property type="match status" value="1"/>
</dbReference>
<proteinExistence type="predicted"/>
<dbReference type="SUPFAM" id="SSF141868">
    <property type="entry name" value="EAL domain-like"/>
    <property type="match status" value="1"/>
</dbReference>
<evidence type="ECO:0000259" key="2">
    <source>
        <dbReference type="PROSITE" id="PS50883"/>
    </source>
</evidence>
<dbReference type="Proteomes" id="UP001156694">
    <property type="component" value="Unassembled WGS sequence"/>
</dbReference>
<dbReference type="CDD" id="cd01948">
    <property type="entry name" value="EAL"/>
    <property type="match status" value="1"/>
</dbReference>
<name>A0ABQ5VTC5_9RHOB</name>
<keyword evidence="1" id="KW-0812">Transmembrane</keyword>
<keyword evidence="5" id="KW-1185">Reference proteome</keyword>
<evidence type="ECO:0000313" key="4">
    <source>
        <dbReference type="EMBL" id="GLQ34590.1"/>
    </source>
</evidence>
<dbReference type="SMART" id="SM00267">
    <property type="entry name" value="GGDEF"/>
    <property type="match status" value="1"/>
</dbReference>
<evidence type="ECO:0000256" key="1">
    <source>
        <dbReference type="SAM" id="Phobius"/>
    </source>
</evidence>
<feature type="domain" description="EAL" evidence="2">
    <location>
        <begin position="386"/>
        <end position="641"/>
    </location>
</feature>
<comment type="caution">
    <text evidence="4">The sequence shown here is derived from an EMBL/GenBank/DDBJ whole genome shotgun (WGS) entry which is preliminary data.</text>
</comment>
<gene>
    <name evidence="4" type="ORF">GCM10007939_08730</name>
</gene>
<feature type="transmembrane region" description="Helical" evidence="1">
    <location>
        <begin position="137"/>
        <end position="157"/>
    </location>
</feature>
<dbReference type="InterPro" id="IPR001633">
    <property type="entry name" value="EAL_dom"/>
</dbReference>
<evidence type="ECO:0000259" key="3">
    <source>
        <dbReference type="PROSITE" id="PS50887"/>
    </source>
</evidence>
<dbReference type="CDD" id="cd01949">
    <property type="entry name" value="GGDEF"/>
    <property type="match status" value="1"/>
</dbReference>
<dbReference type="PROSITE" id="PS50883">
    <property type="entry name" value="EAL"/>
    <property type="match status" value="1"/>
</dbReference>
<reference evidence="5" key="1">
    <citation type="journal article" date="2019" name="Int. J. Syst. Evol. Microbiol.">
        <title>The Global Catalogue of Microorganisms (GCM) 10K type strain sequencing project: providing services to taxonomists for standard genome sequencing and annotation.</title>
        <authorList>
            <consortium name="The Broad Institute Genomics Platform"/>
            <consortium name="The Broad Institute Genome Sequencing Center for Infectious Disease"/>
            <person name="Wu L."/>
            <person name="Ma J."/>
        </authorList>
    </citation>
    <scope>NUCLEOTIDE SEQUENCE [LARGE SCALE GENOMIC DNA]</scope>
    <source>
        <strain evidence="5">NBRC 110140</strain>
    </source>
</reference>
<evidence type="ECO:0008006" key="6">
    <source>
        <dbReference type="Google" id="ProtNLM"/>
    </source>
</evidence>
<dbReference type="InterPro" id="IPR029787">
    <property type="entry name" value="Nucleotide_cyclase"/>
</dbReference>
<dbReference type="NCBIfam" id="TIGR00254">
    <property type="entry name" value="GGDEF"/>
    <property type="match status" value="1"/>
</dbReference>
<organism evidence="4 5">
    <name type="scientific">Amylibacter marinus</name>
    <dbReference type="NCBI Taxonomy" id="1475483"/>
    <lineage>
        <taxon>Bacteria</taxon>
        <taxon>Pseudomonadati</taxon>
        <taxon>Pseudomonadota</taxon>
        <taxon>Alphaproteobacteria</taxon>
        <taxon>Rhodobacterales</taxon>
        <taxon>Paracoccaceae</taxon>
        <taxon>Amylibacter</taxon>
    </lineage>
</organism>
<dbReference type="PROSITE" id="PS50887">
    <property type="entry name" value="GGDEF"/>
    <property type="match status" value="1"/>
</dbReference>
<dbReference type="SUPFAM" id="SSF55073">
    <property type="entry name" value="Nucleotide cyclase"/>
    <property type="match status" value="1"/>
</dbReference>
<sequence length="648" mass="72738">MQKIRNLATPVLAHQIGILFYVWRRDVVLRIGIELLFFASILAVLPVWVVASLVIGIIWVEVAIYRMAIPFAQKRYLFTEGFGYQVEVINMVHMLLLATPALLFIATTNHDLRSLGGLWIIFLAIYSTTSTTSIPRFYWMNFVIASAALAISTVIMFQFSQTWLDDTAWGSLLIFSAVFAVHGIKFAQRQQATAAALWRAKTLTSASQIEQEFPSHCDALTGLSNRNAFDEKLRAITKDTGRNQGDLAMFRIRLSHPWRQHQGWDQNAYDHALFNVSSRLMSFCKSKGFAARFDKDDFAVILWDIRTDRAAVKLGRALADLLDEPIAFFDRNIHVVASIGIARSKAGKMNQKELCSSAEFALDSLLGSETDDVAIIKAPEQSNCLILSELEEIDAALKNGEFEPYYQPKIDMLTGQIIGFEALARWHHPDRGVLLPAEFLPKLHEFDRMRAFTFAITQRVLLDIQAWQLRGLDPRSVSVNLDEGTLVGNEGLADLFWLLEDHKAAAKLLTLEISEKVIVQQEDQLIQNALRQFVDMGMRISMDDFGTGFAAFRYLSRLPLDELKIDTQFVTSIGQDPNAIVKIEGFLAIAAQLGVMVVAEGVETPAQRAFLLERGCNIGQGFLFFKPKQFGQITKVLREQNAAIVVPA</sequence>
<keyword evidence="1" id="KW-1133">Transmembrane helix</keyword>
<evidence type="ECO:0000313" key="5">
    <source>
        <dbReference type="Proteomes" id="UP001156694"/>
    </source>
</evidence>
<dbReference type="InterPro" id="IPR043128">
    <property type="entry name" value="Rev_trsase/Diguanyl_cyclase"/>
</dbReference>
<accession>A0ABQ5VTC5</accession>
<feature type="transmembrane region" description="Helical" evidence="1">
    <location>
        <begin position="169"/>
        <end position="187"/>
    </location>
</feature>